<dbReference type="SUPFAM" id="SSF55031">
    <property type="entry name" value="Bacterial exopeptidase dimerisation domain"/>
    <property type="match status" value="1"/>
</dbReference>
<dbReference type="GO" id="GO:0006518">
    <property type="term" value="P:peptide metabolic process"/>
    <property type="evidence" value="ECO:0007669"/>
    <property type="project" value="InterPro"/>
</dbReference>
<dbReference type="Pfam" id="PF07687">
    <property type="entry name" value="M20_dimer"/>
    <property type="match status" value="1"/>
</dbReference>
<dbReference type="InterPro" id="IPR036264">
    <property type="entry name" value="Bact_exopeptidase_dim_dom"/>
</dbReference>
<comment type="cofactor">
    <cofactor evidence="9">
        <name>Zn(2+)</name>
        <dbReference type="ChEBI" id="CHEBI:29105"/>
    </cofactor>
    <text evidence="9">Binds 2 Zn(2+) ions per subunit.</text>
</comment>
<dbReference type="Pfam" id="PF01546">
    <property type="entry name" value="Peptidase_M20"/>
    <property type="match status" value="1"/>
</dbReference>
<evidence type="ECO:0000256" key="4">
    <source>
        <dbReference type="ARBA" id="ARBA00022801"/>
    </source>
</evidence>
<dbReference type="InterPro" id="IPR002933">
    <property type="entry name" value="Peptidase_M20"/>
</dbReference>
<dbReference type="STRING" id="623281.SAMN05421747_108143"/>
<keyword evidence="11" id="KW-0031">Aminopeptidase</keyword>
<evidence type="ECO:0000256" key="3">
    <source>
        <dbReference type="ARBA" id="ARBA00022723"/>
    </source>
</evidence>
<name>A0A1I1I8V0_9SPHI</name>
<evidence type="ECO:0000313" key="12">
    <source>
        <dbReference type="Proteomes" id="UP000199577"/>
    </source>
</evidence>
<dbReference type="PIRSF" id="PIRSF037215">
    <property type="entry name" value="Peptidase_M20B"/>
    <property type="match status" value="1"/>
</dbReference>
<keyword evidence="3 9" id="KW-0479">Metal-binding</keyword>
<dbReference type="EC" id="3.4.11.4" evidence="7"/>
<feature type="binding site" evidence="9">
    <location>
        <position position="187"/>
    </location>
    <ligand>
        <name>Zn(2+)</name>
        <dbReference type="ChEBI" id="CHEBI:29105"/>
        <label>2</label>
    </ligand>
</feature>
<feature type="binding site" evidence="9">
    <location>
        <position position="209"/>
    </location>
    <ligand>
        <name>Zn(2+)</name>
        <dbReference type="ChEBI" id="CHEBI:29105"/>
        <label>1</label>
    </ligand>
</feature>
<dbReference type="Gene3D" id="3.30.70.360">
    <property type="match status" value="1"/>
</dbReference>
<protein>
    <recommendedName>
        <fullName evidence="7">Peptidase T</fullName>
        <ecNumber evidence="7">3.4.11.4</ecNumber>
    </recommendedName>
</protein>
<keyword evidence="4" id="KW-0378">Hydrolase</keyword>
<dbReference type="InterPro" id="IPR001261">
    <property type="entry name" value="ArgE/DapE_CS"/>
</dbReference>
<gene>
    <name evidence="11" type="ORF">SAMN05421747_108143</name>
</gene>
<dbReference type="NCBIfam" id="NF003976">
    <property type="entry name" value="PRK05469.1"/>
    <property type="match status" value="1"/>
</dbReference>
<organism evidence="11 12">
    <name type="scientific">Parapedobacter composti</name>
    <dbReference type="NCBI Taxonomy" id="623281"/>
    <lineage>
        <taxon>Bacteria</taxon>
        <taxon>Pseudomonadati</taxon>
        <taxon>Bacteroidota</taxon>
        <taxon>Sphingobacteriia</taxon>
        <taxon>Sphingobacteriales</taxon>
        <taxon>Sphingobacteriaceae</taxon>
        <taxon>Parapedobacter</taxon>
    </lineage>
</organism>
<evidence type="ECO:0000256" key="8">
    <source>
        <dbReference type="PIRSR" id="PIRSR037215-1"/>
    </source>
</evidence>
<feature type="domain" description="Peptidase M20 dimerisation" evidence="10">
    <location>
        <begin position="221"/>
        <end position="317"/>
    </location>
</feature>
<dbReference type="PANTHER" id="PTHR42994:SF1">
    <property type="entry name" value="PEPTIDASE T"/>
    <property type="match status" value="1"/>
</dbReference>
<dbReference type="AlphaFoldDB" id="A0A1I1I8V0"/>
<evidence type="ECO:0000256" key="6">
    <source>
        <dbReference type="ARBA" id="ARBA00023049"/>
    </source>
</evidence>
<accession>A0A1I1I8V0</accession>
<evidence type="ECO:0000256" key="1">
    <source>
        <dbReference type="ARBA" id="ARBA00009692"/>
    </source>
</evidence>
<dbReference type="OrthoDB" id="9804934at2"/>
<evidence type="ECO:0000256" key="9">
    <source>
        <dbReference type="PIRSR" id="PIRSR037215-2"/>
    </source>
</evidence>
<keyword evidence="2" id="KW-0645">Protease</keyword>
<dbReference type="Proteomes" id="UP000199577">
    <property type="component" value="Unassembled WGS sequence"/>
</dbReference>
<dbReference type="GO" id="GO:0008270">
    <property type="term" value="F:zinc ion binding"/>
    <property type="evidence" value="ECO:0007669"/>
    <property type="project" value="InterPro"/>
</dbReference>
<dbReference type="EMBL" id="FOLL01000008">
    <property type="protein sequence ID" value="SFC32616.1"/>
    <property type="molecule type" value="Genomic_DNA"/>
</dbReference>
<dbReference type="Gene3D" id="3.40.630.10">
    <property type="entry name" value="Zn peptidases"/>
    <property type="match status" value="1"/>
</dbReference>
<evidence type="ECO:0000256" key="2">
    <source>
        <dbReference type="ARBA" id="ARBA00022670"/>
    </source>
</evidence>
<dbReference type="GO" id="GO:0008237">
    <property type="term" value="F:metallopeptidase activity"/>
    <property type="evidence" value="ECO:0007669"/>
    <property type="project" value="UniProtKB-KW"/>
</dbReference>
<comment type="similarity">
    <text evidence="1">Belongs to the peptidase M20B family.</text>
</comment>
<evidence type="ECO:0000259" key="10">
    <source>
        <dbReference type="Pfam" id="PF07687"/>
    </source>
</evidence>
<dbReference type="GO" id="GO:0005829">
    <property type="term" value="C:cytosol"/>
    <property type="evidence" value="ECO:0007669"/>
    <property type="project" value="TreeGrafter"/>
</dbReference>
<dbReference type="GO" id="GO:0006508">
    <property type="term" value="P:proteolysis"/>
    <property type="evidence" value="ECO:0007669"/>
    <property type="project" value="UniProtKB-UniRule"/>
</dbReference>
<sequence>MGPSAINAITVFAVADRFLRYVQVDTQSDPTSPTCPSTEKQKNLGRILLDELVAMGISDAHLDNHGYVYATIPANTDKEHVPVICFCSHMDTSPDCSGANVKPLMHRNYQGGHIVLPDDPTVVISPDQHPDLQHQIGNDIITASGTTLLGADDKAGIAEIMTAAQVLMTHPEIKHGTIKLLFTPDEEIGRGVDKVDLGKLGAQYAYTVDGETAGSIEDETFSADAATVTISGVSVHPGFAKDKLRSAIKIAAEIITQLPADRLAPESTAGREGFVHPVSVRGSVEEAAIDFIIRDFTDENLLAHEAELEKLVRTVVSRYPGCSYRFSVKEQYRNMKQVLNRHPLVMEIGMEAIRRAGMQPIRRSIRGGTDGSRLSFMGLPCPNIFAGGHAFHGREEWVSVQDMEKAVRTILHIAVLWEEKQYAN</sequence>
<keyword evidence="5 9" id="KW-0862">Zinc</keyword>
<evidence type="ECO:0000313" key="11">
    <source>
        <dbReference type="EMBL" id="SFC32616.1"/>
    </source>
</evidence>
<proteinExistence type="inferred from homology"/>
<feature type="active site" evidence="8">
    <location>
        <position position="91"/>
    </location>
</feature>
<evidence type="ECO:0000256" key="5">
    <source>
        <dbReference type="ARBA" id="ARBA00022833"/>
    </source>
</evidence>
<feature type="active site" description="Proton acceptor" evidence="8">
    <location>
        <position position="186"/>
    </location>
</feature>
<feature type="binding site" evidence="9">
    <location>
        <position position="392"/>
    </location>
    <ligand>
        <name>Zn(2+)</name>
        <dbReference type="ChEBI" id="CHEBI:29105"/>
        <label>2</label>
    </ligand>
</feature>
<dbReference type="NCBIfam" id="TIGR01882">
    <property type="entry name" value="peptidase-T"/>
    <property type="match status" value="1"/>
</dbReference>
<dbReference type="NCBIfam" id="NF009920">
    <property type="entry name" value="PRK13381.1"/>
    <property type="match status" value="1"/>
</dbReference>
<dbReference type="CDD" id="cd03892">
    <property type="entry name" value="M20_peptT"/>
    <property type="match status" value="1"/>
</dbReference>
<keyword evidence="12" id="KW-1185">Reference proteome</keyword>
<keyword evidence="6" id="KW-0482">Metalloprotease</keyword>
<dbReference type="RefSeq" id="WP_090973546.1">
    <property type="nucleotide sequence ID" value="NZ_FOLL01000008.1"/>
</dbReference>
<dbReference type="PANTHER" id="PTHR42994">
    <property type="entry name" value="PEPTIDASE T"/>
    <property type="match status" value="1"/>
</dbReference>
<feature type="binding site" evidence="9">
    <location>
        <position position="152"/>
    </location>
    <ligand>
        <name>Zn(2+)</name>
        <dbReference type="ChEBI" id="CHEBI:29105"/>
        <label>1</label>
    </ligand>
</feature>
<dbReference type="InterPro" id="IPR011650">
    <property type="entry name" value="Peptidase_M20_dimer"/>
</dbReference>
<evidence type="ECO:0000256" key="7">
    <source>
        <dbReference type="NCBIfam" id="TIGR01882"/>
    </source>
</evidence>
<feature type="binding site" evidence="9">
    <location>
        <position position="89"/>
    </location>
    <ligand>
        <name>Zn(2+)</name>
        <dbReference type="ChEBI" id="CHEBI:29105"/>
        <label>1</label>
    </ligand>
</feature>
<dbReference type="InterPro" id="IPR010161">
    <property type="entry name" value="Peptidase_M20B"/>
</dbReference>
<dbReference type="GO" id="GO:0045148">
    <property type="term" value="F:tripeptide aminopeptidase activity"/>
    <property type="evidence" value="ECO:0007669"/>
    <property type="project" value="UniProtKB-UniRule"/>
</dbReference>
<dbReference type="SUPFAM" id="SSF53187">
    <property type="entry name" value="Zn-dependent exopeptidases"/>
    <property type="match status" value="1"/>
</dbReference>
<feature type="binding site" evidence="9">
    <location>
        <position position="152"/>
    </location>
    <ligand>
        <name>Zn(2+)</name>
        <dbReference type="ChEBI" id="CHEBI:29105"/>
        <label>2</label>
    </ligand>
</feature>
<reference evidence="11 12" key="1">
    <citation type="submission" date="2016-10" db="EMBL/GenBank/DDBJ databases">
        <authorList>
            <person name="de Groot N.N."/>
        </authorList>
    </citation>
    <scope>NUCLEOTIDE SEQUENCE [LARGE SCALE GENOMIC DNA]</scope>
    <source>
        <strain evidence="11 12">DSM 22900</strain>
    </source>
</reference>
<dbReference type="PROSITE" id="PS00759">
    <property type="entry name" value="ARGE_DAPE_CPG2_2"/>
    <property type="match status" value="1"/>
</dbReference>